<dbReference type="PROSITE" id="PS50850">
    <property type="entry name" value="MFS"/>
    <property type="match status" value="1"/>
</dbReference>
<feature type="transmembrane region" description="Helical" evidence="4">
    <location>
        <begin position="344"/>
        <end position="367"/>
    </location>
</feature>
<dbReference type="eggNOG" id="COG2271">
    <property type="taxonomic scope" value="Bacteria"/>
</dbReference>
<feature type="transmembrane region" description="Helical" evidence="4">
    <location>
        <begin position="220"/>
        <end position="243"/>
    </location>
</feature>
<sequence precursor="true">MSFFHFLRENARWLAGGFLLTFFSSFGQTFFISISAGHIRQEYGLSHGAFGMIYMLATLASAFTLTKFGQIVDRYSPKTVTLIIVPMLALACISMALSHSVALLCLTIYLLRLFGQGMMTQNAFTAMGRWFSAQRGRAVSITTLGLNGGEAILPLIFVTLTALVGWRNGWFISAGFLLLIALPVISSLMAVERTPRASDPPARVTTGRYWTRAEVVRDPLFYLLLLGVMAPGFIGTTIAFHQVYLVDLRGWTLEIFASAFTVSASMTVVFALISGQLIDRFSAVAMLPAFLLPLAIACFVLATFDAQWSVFVFMGLLGMSNGFSSTLLGALWPEIYGVRHLGAVRALIVAILVFATGAAPGLTGYLIDIGISYPLQIATMGLYCLGAALLMLIVSRRLQMRSLQMVEASATSAP</sequence>
<feature type="transmembrane region" description="Helical" evidence="4">
    <location>
        <begin position="373"/>
        <end position="394"/>
    </location>
</feature>
<feature type="transmembrane region" description="Helical" evidence="4">
    <location>
        <begin position="144"/>
        <end position="164"/>
    </location>
</feature>
<dbReference type="PANTHER" id="PTHR11360:SF308">
    <property type="entry name" value="BLL3089 PROTEIN"/>
    <property type="match status" value="1"/>
</dbReference>
<keyword evidence="1 4" id="KW-0812">Transmembrane</keyword>
<dbReference type="Pfam" id="PF07690">
    <property type="entry name" value="MFS_1"/>
    <property type="match status" value="1"/>
</dbReference>
<evidence type="ECO:0000259" key="5">
    <source>
        <dbReference type="PROSITE" id="PS50850"/>
    </source>
</evidence>
<gene>
    <name evidence="6" type="ordered locus">Meso_1534</name>
</gene>
<dbReference type="InterPro" id="IPR020846">
    <property type="entry name" value="MFS_dom"/>
</dbReference>
<feature type="transmembrane region" description="Helical" evidence="4">
    <location>
        <begin position="44"/>
        <end position="63"/>
    </location>
</feature>
<dbReference type="GO" id="GO:0022857">
    <property type="term" value="F:transmembrane transporter activity"/>
    <property type="evidence" value="ECO:0007669"/>
    <property type="project" value="InterPro"/>
</dbReference>
<feature type="transmembrane region" description="Helical" evidence="4">
    <location>
        <begin position="83"/>
        <end position="111"/>
    </location>
</feature>
<evidence type="ECO:0000256" key="4">
    <source>
        <dbReference type="SAM" id="Phobius"/>
    </source>
</evidence>
<dbReference type="InterPro" id="IPR036259">
    <property type="entry name" value="MFS_trans_sf"/>
</dbReference>
<name>Q11I45_CHESB</name>
<proteinExistence type="predicted"/>
<dbReference type="InterPro" id="IPR050327">
    <property type="entry name" value="Proton-linked_MCT"/>
</dbReference>
<keyword evidence="2 4" id="KW-1133">Transmembrane helix</keyword>
<evidence type="ECO:0000256" key="1">
    <source>
        <dbReference type="ARBA" id="ARBA00022692"/>
    </source>
</evidence>
<feature type="transmembrane region" description="Helical" evidence="4">
    <location>
        <begin position="12"/>
        <end position="32"/>
    </location>
</feature>
<dbReference type="InterPro" id="IPR011701">
    <property type="entry name" value="MFS"/>
</dbReference>
<feature type="transmembrane region" description="Helical" evidence="4">
    <location>
        <begin position="255"/>
        <end position="273"/>
    </location>
</feature>
<dbReference type="OrthoDB" id="1404228at2"/>
<evidence type="ECO:0000313" key="6">
    <source>
        <dbReference type="EMBL" id="ABG62930.1"/>
    </source>
</evidence>
<feature type="transmembrane region" description="Helical" evidence="4">
    <location>
        <begin position="170"/>
        <end position="191"/>
    </location>
</feature>
<keyword evidence="3 4" id="KW-0472">Membrane</keyword>
<dbReference type="STRING" id="266779.Meso_1534"/>
<dbReference type="HOGENOM" id="CLU_001265_59_9_5"/>
<feature type="domain" description="Major facilitator superfamily (MFS) profile" evidence="5">
    <location>
        <begin position="13"/>
        <end position="399"/>
    </location>
</feature>
<feature type="transmembrane region" description="Helical" evidence="4">
    <location>
        <begin position="285"/>
        <end position="304"/>
    </location>
</feature>
<dbReference type="EMBL" id="CP000390">
    <property type="protein sequence ID" value="ABG62930.1"/>
    <property type="molecule type" value="Genomic_DNA"/>
</dbReference>
<protein>
    <submittedName>
        <fullName evidence="6">Major facilitator superfamily MFS_1</fullName>
    </submittedName>
</protein>
<accession>Q11I45</accession>
<dbReference type="AlphaFoldDB" id="Q11I45"/>
<organism evidence="6">
    <name type="scientific">Chelativorans sp. (strain BNC1)</name>
    <dbReference type="NCBI Taxonomy" id="266779"/>
    <lineage>
        <taxon>Bacteria</taxon>
        <taxon>Pseudomonadati</taxon>
        <taxon>Pseudomonadota</taxon>
        <taxon>Alphaproteobacteria</taxon>
        <taxon>Hyphomicrobiales</taxon>
        <taxon>Phyllobacteriaceae</taxon>
        <taxon>Chelativorans</taxon>
    </lineage>
</organism>
<feature type="transmembrane region" description="Helical" evidence="4">
    <location>
        <begin position="310"/>
        <end position="332"/>
    </location>
</feature>
<evidence type="ECO:0000256" key="2">
    <source>
        <dbReference type="ARBA" id="ARBA00022989"/>
    </source>
</evidence>
<evidence type="ECO:0000256" key="3">
    <source>
        <dbReference type="ARBA" id="ARBA00023136"/>
    </source>
</evidence>
<dbReference type="SUPFAM" id="SSF103473">
    <property type="entry name" value="MFS general substrate transporter"/>
    <property type="match status" value="1"/>
</dbReference>
<dbReference type="Gene3D" id="1.20.1250.20">
    <property type="entry name" value="MFS general substrate transporter like domains"/>
    <property type="match status" value="2"/>
</dbReference>
<dbReference type="KEGG" id="mes:Meso_1534"/>
<reference evidence="6" key="1">
    <citation type="submission" date="2006-06" db="EMBL/GenBank/DDBJ databases">
        <title>Complete sequence of chromosome of Chelativorans sp. BNC1.</title>
        <authorList>
            <consortium name="US DOE Joint Genome Institute"/>
            <person name="Copeland A."/>
            <person name="Lucas S."/>
            <person name="Lapidus A."/>
            <person name="Barry K."/>
            <person name="Detter J.C."/>
            <person name="Glavina del Rio T."/>
            <person name="Hammon N."/>
            <person name="Israni S."/>
            <person name="Dalin E."/>
            <person name="Tice H."/>
            <person name="Pitluck S."/>
            <person name="Chertkov O."/>
            <person name="Brettin T."/>
            <person name="Bruce D."/>
            <person name="Han C."/>
            <person name="Tapia R."/>
            <person name="Gilna P."/>
            <person name="Schmutz J."/>
            <person name="Larimer F."/>
            <person name="Land M."/>
            <person name="Hauser L."/>
            <person name="Kyrpides N."/>
            <person name="Mikhailova N."/>
            <person name="Richardson P."/>
        </authorList>
    </citation>
    <scope>NUCLEOTIDE SEQUENCE</scope>
    <source>
        <strain evidence="6">BNC1</strain>
    </source>
</reference>
<dbReference type="PANTHER" id="PTHR11360">
    <property type="entry name" value="MONOCARBOXYLATE TRANSPORTER"/>
    <property type="match status" value="1"/>
</dbReference>